<evidence type="ECO:0000313" key="3">
    <source>
        <dbReference type="Proteomes" id="UP000024635"/>
    </source>
</evidence>
<gene>
    <name evidence="2" type="primary">Acey_s0816.g2503</name>
    <name evidence="2" type="ORF">Y032_0816g2503</name>
</gene>
<sequence length="105" mass="12091">MPYPYHISPITNQPFRAGWPECYHGRPDWPEGYRGRPDQPEGNYGQPGRPALSRSQVWQSRSVVMGCSPDGMWLWNGREPVISSRWAGRQLFVDRAGHTKYLSCK</sequence>
<name>A0A016WC59_9BILA</name>
<proteinExistence type="predicted"/>
<evidence type="ECO:0000313" key="2">
    <source>
        <dbReference type="EMBL" id="EYC37191.1"/>
    </source>
</evidence>
<comment type="caution">
    <text evidence="2">The sequence shown here is derived from an EMBL/GenBank/DDBJ whole genome shotgun (WGS) entry which is preliminary data.</text>
</comment>
<protein>
    <submittedName>
        <fullName evidence="2">Uncharacterized protein</fullName>
    </submittedName>
</protein>
<evidence type="ECO:0000256" key="1">
    <source>
        <dbReference type="SAM" id="MobiDB-lite"/>
    </source>
</evidence>
<dbReference type="Proteomes" id="UP000024635">
    <property type="component" value="Unassembled WGS sequence"/>
</dbReference>
<accession>A0A016WC59</accession>
<keyword evidence="3" id="KW-1185">Reference proteome</keyword>
<feature type="compositionally biased region" description="Basic and acidic residues" evidence="1">
    <location>
        <begin position="30"/>
        <end position="39"/>
    </location>
</feature>
<dbReference type="AlphaFoldDB" id="A0A016WC59"/>
<feature type="region of interest" description="Disordered" evidence="1">
    <location>
        <begin position="30"/>
        <end position="52"/>
    </location>
</feature>
<dbReference type="EMBL" id="JARK01000416">
    <property type="protein sequence ID" value="EYC37191.1"/>
    <property type="molecule type" value="Genomic_DNA"/>
</dbReference>
<organism evidence="2 3">
    <name type="scientific">Ancylostoma ceylanicum</name>
    <dbReference type="NCBI Taxonomy" id="53326"/>
    <lineage>
        <taxon>Eukaryota</taxon>
        <taxon>Metazoa</taxon>
        <taxon>Ecdysozoa</taxon>
        <taxon>Nematoda</taxon>
        <taxon>Chromadorea</taxon>
        <taxon>Rhabditida</taxon>
        <taxon>Rhabditina</taxon>
        <taxon>Rhabditomorpha</taxon>
        <taxon>Strongyloidea</taxon>
        <taxon>Ancylostomatidae</taxon>
        <taxon>Ancylostomatinae</taxon>
        <taxon>Ancylostoma</taxon>
    </lineage>
</organism>
<reference evidence="3" key="1">
    <citation type="journal article" date="2015" name="Nat. Genet.">
        <title>The genome and transcriptome of the zoonotic hookworm Ancylostoma ceylanicum identify infection-specific gene families.</title>
        <authorList>
            <person name="Schwarz E.M."/>
            <person name="Hu Y."/>
            <person name="Antoshechkin I."/>
            <person name="Miller M.M."/>
            <person name="Sternberg P.W."/>
            <person name="Aroian R.V."/>
        </authorList>
    </citation>
    <scope>NUCLEOTIDE SEQUENCE</scope>
    <source>
        <strain evidence="3">HY135</strain>
    </source>
</reference>